<gene>
    <name evidence="1" type="ORF">SAMN02745138_02305</name>
</gene>
<reference evidence="1 2" key="1">
    <citation type="submission" date="2016-11" db="EMBL/GenBank/DDBJ databases">
        <authorList>
            <person name="Jaros S."/>
            <person name="Januszkiewicz K."/>
            <person name="Wedrychowicz H."/>
        </authorList>
    </citation>
    <scope>NUCLEOTIDE SEQUENCE [LARGE SCALE GENOMIC DNA]</scope>
    <source>
        <strain evidence="1 2">DSM 14214</strain>
    </source>
</reference>
<dbReference type="EMBL" id="FRAH01000044">
    <property type="protein sequence ID" value="SHK76529.1"/>
    <property type="molecule type" value="Genomic_DNA"/>
</dbReference>
<dbReference type="Proteomes" id="UP000183975">
    <property type="component" value="Unassembled WGS sequence"/>
</dbReference>
<protein>
    <submittedName>
        <fullName evidence="1">Uncharacterized protein</fullName>
    </submittedName>
</protein>
<proteinExistence type="predicted"/>
<evidence type="ECO:0000313" key="1">
    <source>
        <dbReference type="EMBL" id="SHK76529.1"/>
    </source>
</evidence>
<dbReference type="GeneID" id="78176309"/>
<dbReference type="OrthoDB" id="9893510at2"/>
<name>A0A1M6V4V2_9FIRM</name>
<dbReference type="RefSeq" id="WP_159432888.1">
    <property type="nucleotide sequence ID" value="NZ_FRAH01000044.1"/>
</dbReference>
<accession>A0A1M6V4V2</accession>
<evidence type="ECO:0000313" key="2">
    <source>
        <dbReference type="Proteomes" id="UP000183975"/>
    </source>
</evidence>
<organism evidence="1 2">
    <name type="scientific">Anaerotignum lactatifermentans DSM 14214</name>
    <dbReference type="NCBI Taxonomy" id="1121323"/>
    <lineage>
        <taxon>Bacteria</taxon>
        <taxon>Bacillati</taxon>
        <taxon>Bacillota</taxon>
        <taxon>Clostridia</taxon>
        <taxon>Lachnospirales</taxon>
        <taxon>Anaerotignaceae</taxon>
        <taxon>Anaerotignum</taxon>
    </lineage>
</organism>
<keyword evidence="2" id="KW-1185">Reference proteome</keyword>
<sequence>MGQFLFIILCVTLGYVAYKHAGAVRSDGSALCRKNCDECTRKCWIMKKTEEQK</sequence>
<dbReference type="AlphaFoldDB" id="A0A1M6V4V2"/>